<evidence type="ECO:0000259" key="1">
    <source>
        <dbReference type="PROSITE" id="PS50987"/>
    </source>
</evidence>
<dbReference type="EMBL" id="BMFY01000001">
    <property type="protein sequence ID" value="GGA01701.1"/>
    <property type="molecule type" value="Genomic_DNA"/>
</dbReference>
<proteinExistence type="predicted"/>
<dbReference type="InterPro" id="IPR036388">
    <property type="entry name" value="WH-like_DNA-bd_sf"/>
</dbReference>
<gene>
    <name evidence="2" type="ORF">GCM10011333_00180</name>
</gene>
<evidence type="ECO:0000313" key="3">
    <source>
        <dbReference type="Proteomes" id="UP000616114"/>
    </source>
</evidence>
<reference evidence="2" key="2">
    <citation type="submission" date="2020-09" db="EMBL/GenBank/DDBJ databases">
        <authorList>
            <person name="Sun Q."/>
            <person name="Zhou Y."/>
        </authorList>
    </citation>
    <scope>NUCLEOTIDE SEQUENCE</scope>
    <source>
        <strain evidence="2">CGMCC 1.12785</strain>
    </source>
</reference>
<dbReference type="Gene3D" id="1.10.10.10">
    <property type="entry name" value="Winged helix-like DNA-binding domain superfamily/Winged helix DNA-binding domain"/>
    <property type="match status" value="1"/>
</dbReference>
<dbReference type="InterPro" id="IPR001845">
    <property type="entry name" value="HTH_ArsR_DNA-bd_dom"/>
</dbReference>
<feature type="domain" description="HTH arsR-type" evidence="1">
    <location>
        <begin position="1"/>
        <end position="93"/>
    </location>
</feature>
<sequence length="107" mass="11672">MSQAHSPAVVFAALGDDTRWEILQRVGARAASASALAVELPVTRQAVARHLEVLHAAGLVEKERHGRELRYRAIAAALSAAAAELEQIAAGWDRRLERLRARAEKED</sequence>
<dbReference type="CDD" id="cd00090">
    <property type="entry name" value="HTH_ARSR"/>
    <property type="match status" value="1"/>
</dbReference>
<dbReference type="SUPFAM" id="SSF46785">
    <property type="entry name" value="Winged helix' DNA-binding domain"/>
    <property type="match status" value="1"/>
</dbReference>
<accession>A0A8J2TUK7</accession>
<organism evidence="2 3">
    <name type="scientific">Sediminivirga luteola</name>
    <dbReference type="NCBI Taxonomy" id="1774748"/>
    <lineage>
        <taxon>Bacteria</taxon>
        <taxon>Bacillati</taxon>
        <taxon>Actinomycetota</taxon>
        <taxon>Actinomycetes</taxon>
        <taxon>Micrococcales</taxon>
        <taxon>Brevibacteriaceae</taxon>
        <taxon>Sediminivirga</taxon>
    </lineage>
</organism>
<dbReference type="GO" id="GO:0003700">
    <property type="term" value="F:DNA-binding transcription factor activity"/>
    <property type="evidence" value="ECO:0007669"/>
    <property type="project" value="InterPro"/>
</dbReference>
<dbReference type="SMART" id="SM00418">
    <property type="entry name" value="HTH_ARSR"/>
    <property type="match status" value="1"/>
</dbReference>
<dbReference type="PROSITE" id="PS50987">
    <property type="entry name" value="HTH_ARSR_2"/>
    <property type="match status" value="1"/>
</dbReference>
<dbReference type="NCBIfam" id="NF033788">
    <property type="entry name" value="HTH_metalloreg"/>
    <property type="match status" value="1"/>
</dbReference>
<dbReference type="Pfam" id="PF12840">
    <property type="entry name" value="HTH_20"/>
    <property type="match status" value="1"/>
</dbReference>
<dbReference type="InterPro" id="IPR011991">
    <property type="entry name" value="ArsR-like_HTH"/>
</dbReference>
<dbReference type="PRINTS" id="PR00778">
    <property type="entry name" value="HTHARSR"/>
</dbReference>
<dbReference type="AlphaFoldDB" id="A0A8J2TUK7"/>
<dbReference type="PANTHER" id="PTHR38600">
    <property type="entry name" value="TRANSCRIPTIONAL REGULATORY PROTEIN"/>
    <property type="match status" value="1"/>
</dbReference>
<dbReference type="InterPro" id="IPR036390">
    <property type="entry name" value="WH_DNA-bd_sf"/>
</dbReference>
<name>A0A8J2TUK7_9MICO</name>
<keyword evidence="3" id="KW-1185">Reference proteome</keyword>
<dbReference type="RefSeq" id="WP_188548893.1">
    <property type="nucleotide sequence ID" value="NZ_BMFY01000001.1"/>
</dbReference>
<evidence type="ECO:0000313" key="2">
    <source>
        <dbReference type="EMBL" id="GGA01701.1"/>
    </source>
</evidence>
<reference evidence="2" key="1">
    <citation type="journal article" date="2014" name="Int. J. Syst. Evol. Microbiol.">
        <title>Complete genome sequence of Corynebacterium casei LMG S-19264T (=DSM 44701T), isolated from a smear-ripened cheese.</title>
        <authorList>
            <consortium name="US DOE Joint Genome Institute (JGI-PGF)"/>
            <person name="Walter F."/>
            <person name="Albersmeier A."/>
            <person name="Kalinowski J."/>
            <person name="Ruckert C."/>
        </authorList>
    </citation>
    <scope>NUCLEOTIDE SEQUENCE</scope>
    <source>
        <strain evidence="2">CGMCC 1.12785</strain>
    </source>
</reference>
<dbReference type="PANTHER" id="PTHR38600:SF2">
    <property type="entry name" value="SLL0088 PROTEIN"/>
    <property type="match status" value="1"/>
</dbReference>
<comment type="caution">
    <text evidence="2">The sequence shown here is derived from an EMBL/GenBank/DDBJ whole genome shotgun (WGS) entry which is preliminary data.</text>
</comment>
<dbReference type="Proteomes" id="UP000616114">
    <property type="component" value="Unassembled WGS sequence"/>
</dbReference>
<protein>
    <submittedName>
        <fullName evidence="2">Transcriptional regulator</fullName>
    </submittedName>
</protein>